<accession>A0A098ED02</accession>
<dbReference type="CDD" id="cd02440">
    <property type="entry name" value="AdoMet_MTases"/>
    <property type="match status" value="1"/>
</dbReference>
<proteinExistence type="predicted"/>
<sequence>MKCKLCNSNKVKFISKFKPYADVEWHFDIFECSNCDSRFADRDPMVNYPEIIHSNKYGPYSSQYCLANKVKYFLDNGQIDACENFLKKSHYKYEEIINFINSIKNEHIKILEVGCSTGYLTAFLRAKGFNVFGIDISKTAINSATELFGEFYGTKEKNIKYDIIFHVGLIGCVDNPKEFLVYYLSLLDKQGVMIFNAPNINNVKQLNKLWASSPPPDVIYLFSEKSFEFLIDKSSFDIYIKKRYVSQNIFNKNLSLIKNKTYSKYPKTFERKTKFYDNNRKSTFVEKAVKYLVLKTIVILSSLFFRDITKKIDDEYGLIIKVTKRGQQ</sequence>
<organism evidence="1">
    <name type="scientific">groundwater metagenome</name>
    <dbReference type="NCBI Taxonomy" id="717931"/>
    <lineage>
        <taxon>unclassified sequences</taxon>
        <taxon>metagenomes</taxon>
        <taxon>ecological metagenomes</taxon>
    </lineage>
</organism>
<dbReference type="AlphaFoldDB" id="A0A098ED02"/>
<dbReference type="InterPro" id="IPR029063">
    <property type="entry name" value="SAM-dependent_MTases_sf"/>
</dbReference>
<reference evidence="1" key="1">
    <citation type="submission" date="2014-09" db="EMBL/GenBank/DDBJ databases">
        <authorList>
            <person name="Probst J Alexander"/>
        </authorList>
    </citation>
    <scope>NUCLEOTIDE SEQUENCE</scope>
</reference>
<dbReference type="PANTHER" id="PTHR43861">
    <property type="entry name" value="TRANS-ACONITATE 2-METHYLTRANSFERASE-RELATED"/>
    <property type="match status" value="1"/>
</dbReference>
<name>A0A098ED02_9ZZZZ</name>
<dbReference type="Pfam" id="PF13489">
    <property type="entry name" value="Methyltransf_23"/>
    <property type="match status" value="1"/>
</dbReference>
<dbReference type="PANTHER" id="PTHR43861:SF6">
    <property type="entry name" value="METHYLTRANSFERASE TYPE 11"/>
    <property type="match status" value="1"/>
</dbReference>
<gene>
    <name evidence="1" type="ORF">MSIBF_A640004</name>
</gene>
<dbReference type="EMBL" id="CCXY01000429">
    <property type="protein sequence ID" value="CEG13893.1"/>
    <property type="molecule type" value="Genomic_DNA"/>
</dbReference>
<evidence type="ECO:0000313" key="1">
    <source>
        <dbReference type="EMBL" id="CEG13893.1"/>
    </source>
</evidence>
<dbReference type="Gene3D" id="3.40.50.150">
    <property type="entry name" value="Vaccinia Virus protein VP39"/>
    <property type="match status" value="1"/>
</dbReference>
<evidence type="ECO:0008006" key="2">
    <source>
        <dbReference type="Google" id="ProtNLM"/>
    </source>
</evidence>
<dbReference type="SUPFAM" id="SSF53335">
    <property type="entry name" value="S-adenosyl-L-methionine-dependent methyltransferases"/>
    <property type="match status" value="1"/>
</dbReference>
<protein>
    <recommendedName>
        <fullName evidence="2">Methyltransferase domain-containing protein</fullName>
    </recommendedName>
</protein>